<evidence type="ECO:0008006" key="5">
    <source>
        <dbReference type="Google" id="ProtNLM"/>
    </source>
</evidence>
<dbReference type="EMBL" id="JPDN02000003">
    <property type="protein sequence ID" value="PON30105.1"/>
    <property type="molecule type" value="Genomic_DNA"/>
</dbReference>
<keyword evidence="1" id="KW-0539">Nucleus</keyword>
<dbReference type="STRING" id="398673.A0A2P5A0M8"/>
<dbReference type="RefSeq" id="XP_018662094.1">
    <property type="nucleotide sequence ID" value="XM_018804826.1"/>
</dbReference>
<dbReference type="AlphaFoldDB" id="A0A2P5A0M8"/>
<keyword evidence="4" id="KW-1185">Reference proteome</keyword>
<dbReference type="Pfam" id="PF11951">
    <property type="entry name" value="Fungal_trans_2"/>
    <property type="match status" value="1"/>
</dbReference>
<name>A0A2P5A0M8_9HYPO</name>
<evidence type="ECO:0000313" key="4">
    <source>
        <dbReference type="Proteomes" id="UP000054821"/>
    </source>
</evidence>
<dbReference type="PANTHER" id="PTHR38791:SF5">
    <property type="entry name" value="TRANSCRIPTION FACTOR DBAG-RELATED"/>
    <property type="match status" value="1"/>
</dbReference>
<dbReference type="InterPro" id="IPR021858">
    <property type="entry name" value="Fun_TF"/>
</dbReference>
<dbReference type="GeneID" id="29984909"/>
<protein>
    <recommendedName>
        <fullName evidence="5">C6 zinc finger domain-containing protein</fullName>
    </recommendedName>
</protein>
<evidence type="ECO:0000313" key="3">
    <source>
        <dbReference type="EMBL" id="PON30105.1"/>
    </source>
</evidence>
<gene>
    <name evidence="3" type="ORF">TGAM01_v201472</name>
</gene>
<dbReference type="InterPro" id="IPR053175">
    <property type="entry name" value="DHMBA_Reg_Transcription_Factor"/>
</dbReference>
<sequence>MVYRGKPSPSCAVCTGYRDQSDFGFQDQSEEVVRNYHQSAKKKGKEKEKEKRSITSSPILPSTTTGTLVTPASSPPSAGSPPRSLATSVQDIARGYLYTNYMTGGPRTRYMAYLVPLMEDRQNRALDAAVTAVALAALSNIHASPRTMLKAHVEYSTALSATNQALRDPNICKRDDVLAAVVMLGIFEIVSCTDTSFIDRWMNHLDGAAKLLEARGPEQLSRPEGLDMFTQLRAQITLSEIYQQRHSAPILAQLTEQVHCYRDAKDHILDQLGSIVIKLANFCANVKEGRFEKPVEIIRTALSIDAAFVSLLIIAPSAWSYTIAKVPTAHSATLAPHIWGPTYHIYKSIAASSMWNNYRCARILIQELILDTLDGISASTERDIAFPQRHTLELQCRQTALQLVEDICASVPFSLGSEMEMEIASNKSADSAAANSPACAGVAISGSGGLTLMWPLLVAANSGVAPKDLRNWIAGSLNKIGHSMGINQALAMSKLLQDQMKTRAWLS</sequence>
<reference evidence="3 4" key="1">
    <citation type="journal article" date="2016" name="Genome Announc.">
        <title>Draft Whole-Genome Sequence of Trichoderma gamsii T6085, a Promising Biocontrol Agent of Fusarium Head Blight on Wheat.</title>
        <authorList>
            <person name="Baroncelli R."/>
            <person name="Zapparata A."/>
            <person name="Piaggeschi G."/>
            <person name="Sarrocco S."/>
            <person name="Vannacci G."/>
        </authorList>
    </citation>
    <scope>NUCLEOTIDE SEQUENCE [LARGE SCALE GENOMIC DNA]</scope>
    <source>
        <strain evidence="3 4">T6085</strain>
    </source>
</reference>
<comment type="caution">
    <text evidence="3">The sequence shown here is derived from an EMBL/GenBank/DDBJ whole genome shotgun (WGS) entry which is preliminary data.</text>
</comment>
<dbReference type="PANTHER" id="PTHR38791">
    <property type="entry name" value="ZN(II)2CYS6 TRANSCRIPTION FACTOR (EUROFUNG)-RELATED-RELATED"/>
    <property type="match status" value="1"/>
</dbReference>
<feature type="region of interest" description="Disordered" evidence="2">
    <location>
        <begin position="28"/>
        <end position="85"/>
    </location>
</feature>
<proteinExistence type="predicted"/>
<evidence type="ECO:0000256" key="2">
    <source>
        <dbReference type="SAM" id="MobiDB-lite"/>
    </source>
</evidence>
<evidence type="ECO:0000256" key="1">
    <source>
        <dbReference type="ARBA" id="ARBA00023242"/>
    </source>
</evidence>
<accession>A0A2P5A0M8</accession>
<dbReference type="Proteomes" id="UP000054821">
    <property type="component" value="Unassembled WGS sequence"/>
</dbReference>
<feature type="compositionally biased region" description="Low complexity" evidence="2">
    <location>
        <begin position="54"/>
        <end position="84"/>
    </location>
</feature>
<organism evidence="3 4">
    <name type="scientific">Trichoderma gamsii</name>
    <dbReference type="NCBI Taxonomy" id="398673"/>
    <lineage>
        <taxon>Eukaryota</taxon>
        <taxon>Fungi</taxon>
        <taxon>Dikarya</taxon>
        <taxon>Ascomycota</taxon>
        <taxon>Pezizomycotina</taxon>
        <taxon>Sordariomycetes</taxon>
        <taxon>Hypocreomycetidae</taxon>
        <taxon>Hypocreales</taxon>
        <taxon>Hypocreaceae</taxon>
        <taxon>Trichoderma</taxon>
    </lineage>
</organism>